<dbReference type="Proteomes" id="UP000281904">
    <property type="component" value="Chromosome"/>
</dbReference>
<protein>
    <recommendedName>
        <fullName evidence="1">Tail spike TSP1/Gp66 N-terminal domain-containing protein</fullName>
    </recommendedName>
</protein>
<dbReference type="EMBL" id="LR134493">
    <property type="protein sequence ID" value="VEI72279.1"/>
    <property type="molecule type" value="Genomic_DNA"/>
</dbReference>
<evidence type="ECO:0000313" key="2">
    <source>
        <dbReference type="EMBL" id="VEI72279.1"/>
    </source>
</evidence>
<proteinExistence type="predicted"/>
<sequence length="595" mass="65095">MDKQTPVTYEDVMSRGGYTPVGYFKDGFYIESHNQALYLESSNKYVAWRGNLPHELKSGLTPETDGGYGPTAWADVSNLEPSIRSDNMVLVEDFFHLVTDDGDWTPAAQAALNHARANDLNKVWSFQKLVFKSPLRIDDWKYGLEVRFANVEAHKNFPVYTDWKNATPLILIGGSSGGGMVALEIHIGYMDGKTVANGVSVQGPGCGGSRIHIGRAINCNIVYDCSRQTHPSASNFITGDYWNQGKMGAYFARGTSGKQPVAEGHKLSVGFITGMHYGGSLWRNGSQYGQISGDADFNGRYLSEVTLSGNSFTGLERGAEISNGTASGEVLAFYAQTAGVYKVLIIEKVNVSGGNSSFAAGDKLTSGSWSGEVSAVRTAEQGQQFYFDIILDFYGSAFAKIDVDCGYLGGIVGHSLHSCSLNYKSSYSAYTNSMNGAQWVHSGSTMTLRDSYLNKNVLDSTADFVAPGGHLFMRNYRTYGSEFAATFAPGKPVTIRQFKRIGSTNAPGMKDIYEVQMFGPNSRLKGLCASFKVAVSDEDLEIFESTVTDASRVKVIPVVKRDEEEPNNIDKIKLFVQVQQDSPNTFPLYFTFNRK</sequence>
<evidence type="ECO:0000259" key="1">
    <source>
        <dbReference type="Pfam" id="PF18668"/>
    </source>
</evidence>
<gene>
    <name evidence="2" type="ORF">NCTC10036_04640</name>
</gene>
<organism evidence="2 3">
    <name type="scientific">Serratia rubidaea</name>
    <name type="common">Serratia marinorubra</name>
    <dbReference type="NCBI Taxonomy" id="61652"/>
    <lineage>
        <taxon>Bacteria</taxon>
        <taxon>Pseudomonadati</taxon>
        <taxon>Pseudomonadota</taxon>
        <taxon>Gammaproteobacteria</taxon>
        <taxon>Enterobacterales</taxon>
        <taxon>Yersiniaceae</taxon>
        <taxon>Serratia</taxon>
    </lineage>
</organism>
<dbReference type="Gene3D" id="2.10.10.80">
    <property type="match status" value="1"/>
</dbReference>
<dbReference type="RefSeq" id="WP_126533340.1">
    <property type="nucleotide sequence ID" value="NZ_JAMWJM010000001.1"/>
</dbReference>
<evidence type="ECO:0000313" key="3">
    <source>
        <dbReference type="Proteomes" id="UP000281904"/>
    </source>
</evidence>
<dbReference type="InterPro" id="IPR040775">
    <property type="entry name" value="Tail_spike_N"/>
</dbReference>
<feature type="domain" description="Tail spike TSP1/Gp66 N-terminal" evidence="1">
    <location>
        <begin position="23"/>
        <end position="77"/>
    </location>
</feature>
<dbReference type="AlphaFoldDB" id="A0A3S4X6R5"/>
<dbReference type="Pfam" id="PF18668">
    <property type="entry name" value="Tail_spike_N"/>
    <property type="match status" value="1"/>
</dbReference>
<reference evidence="2 3" key="1">
    <citation type="submission" date="2018-12" db="EMBL/GenBank/DDBJ databases">
        <authorList>
            <consortium name="Pathogen Informatics"/>
        </authorList>
    </citation>
    <scope>NUCLEOTIDE SEQUENCE [LARGE SCALE GENOMIC DNA]</scope>
    <source>
        <strain evidence="2 3">NCTC10036</strain>
    </source>
</reference>
<name>A0A3S4X6R5_SERRU</name>
<accession>A0A3S4X6R5</accession>